<evidence type="ECO:0000313" key="35">
    <source>
        <dbReference type="EMBL" id="VFK11260.1"/>
    </source>
</evidence>
<evidence type="ECO:0000313" key="29">
    <source>
        <dbReference type="EMBL" id="VFK08627.1"/>
    </source>
</evidence>
<dbReference type="EMBL" id="CAADFJ010000596">
    <property type="protein sequence ID" value="VFK09319.1"/>
    <property type="molecule type" value="Genomic_DNA"/>
</dbReference>
<dbReference type="AlphaFoldDB" id="A0A450VFE8"/>
<dbReference type="EMBL" id="CAADFJ010000130">
    <property type="protein sequence ID" value="VFK03451.1"/>
    <property type="molecule type" value="Genomic_DNA"/>
</dbReference>
<dbReference type="EMBL" id="CAADFG010000782">
    <property type="protein sequence ID" value="VFK07857.1"/>
    <property type="molecule type" value="Genomic_DNA"/>
</dbReference>
<dbReference type="EMBL" id="CAADFG010000512">
    <property type="protein sequence ID" value="VFK05164.1"/>
    <property type="molecule type" value="Genomic_DNA"/>
</dbReference>
<dbReference type="EMBL" id="CAADFG010000402">
    <property type="protein sequence ID" value="VFK04313.1"/>
    <property type="molecule type" value="Genomic_DNA"/>
</dbReference>
<evidence type="ECO:0000313" key="21">
    <source>
        <dbReference type="EMBL" id="VFK07587.1"/>
    </source>
</evidence>
<evidence type="ECO:0000313" key="38">
    <source>
        <dbReference type="EMBL" id="VFK11391.1"/>
    </source>
</evidence>
<evidence type="ECO:0000313" key="39">
    <source>
        <dbReference type="EMBL" id="VFK11619.1"/>
    </source>
</evidence>
<dbReference type="EMBL" id="CAADFG010000238">
    <property type="protein sequence ID" value="VFK01733.1"/>
    <property type="molecule type" value="Genomic_DNA"/>
</dbReference>
<dbReference type="EMBL" id="CAADFG010000087">
    <property type="protein sequence ID" value="VFJ95404.1"/>
    <property type="molecule type" value="Genomic_DNA"/>
</dbReference>
<evidence type="ECO:0000313" key="6">
    <source>
        <dbReference type="EMBL" id="VFK01505.1"/>
    </source>
</evidence>
<dbReference type="EMBL" id="CAADFG010000881">
    <property type="protein sequence ID" value="VFK08627.1"/>
    <property type="molecule type" value="Genomic_DNA"/>
</dbReference>
<evidence type="ECO:0000313" key="17">
    <source>
        <dbReference type="EMBL" id="VFK05916.1"/>
    </source>
</evidence>
<evidence type="ECO:0000313" key="31">
    <source>
        <dbReference type="EMBL" id="VFK08864.1"/>
    </source>
</evidence>
<dbReference type="EMBL" id="CAADFJ010000068">
    <property type="protein sequence ID" value="VFK01505.1"/>
    <property type="molecule type" value="Genomic_DNA"/>
</dbReference>
<name>A0A450VFE8_9GAMM</name>
<dbReference type="EMBL" id="CAADFJ010000808">
    <property type="protein sequence ID" value="VFK11391.1"/>
    <property type="molecule type" value="Genomic_DNA"/>
</dbReference>
<dbReference type="EMBL" id="CAADFG010000441">
    <property type="protein sequence ID" value="VFK04638.1"/>
    <property type="molecule type" value="Genomic_DNA"/>
</dbReference>
<evidence type="ECO:0000313" key="37">
    <source>
        <dbReference type="EMBL" id="VFK11353.1"/>
    </source>
</evidence>
<evidence type="ECO:0000313" key="13">
    <source>
        <dbReference type="EMBL" id="VFK05147.1"/>
    </source>
</evidence>
<reference evidence="8" key="1">
    <citation type="submission" date="2019-02" db="EMBL/GenBank/DDBJ databases">
        <authorList>
            <person name="Gruber-Vodicka R. H."/>
            <person name="Seah K. B. B."/>
        </authorList>
    </citation>
    <scope>NUCLEOTIDE SEQUENCE</scope>
    <source>
        <strain evidence="8">BECK_SA2B12</strain>
        <strain evidence="1">BECK_SA2B15</strain>
    </source>
</reference>
<evidence type="ECO:0000313" key="12">
    <source>
        <dbReference type="EMBL" id="VFK05005.1"/>
    </source>
</evidence>
<dbReference type="EMBL" id="CAADFJ010000518">
    <property type="protein sequence ID" value="VFK08483.1"/>
    <property type="molecule type" value="Genomic_DNA"/>
</dbReference>
<evidence type="ECO:0000313" key="23">
    <source>
        <dbReference type="EMBL" id="VFK07697.1"/>
    </source>
</evidence>
<dbReference type="EMBL" id="CAADFG010000133">
    <property type="protein sequence ID" value="VFJ98134.1"/>
    <property type="molecule type" value="Genomic_DNA"/>
</dbReference>
<dbReference type="EMBL" id="CAADFJ010000562">
    <property type="protein sequence ID" value="VFK08931.1"/>
    <property type="molecule type" value="Genomic_DNA"/>
</dbReference>
<evidence type="ECO:0000313" key="11">
    <source>
        <dbReference type="EMBL" id="VFK04638.1"/>
    </source>
</evidence>
<dbReference type="EMBL" id="CAADFG010000178">
    <property type="protein sequence ID" value="VFK00003.1"/>
    <property type="molecule type" value="Genomic_DNA"/>
</dbReference>
<evidence type="ECO:0000313" key="9">
    <source>
        <dbReference type="EMBL" id="VFK04313.1"/>
    </source>
</evidence>
<evidence type="ECO:0000313" key="22">
    <source>
        <dbReference type="EMBL" id="VFK07659.1"/>
    </source>
</evidence>
<evidence type="ECO:0000313" key="7">
    <source>
        <dbReference type="EMBL" id="VFK01733.1"/>
    </source>
</evidence>
<dbReference type="EMBL" id="CAADFG010000424">
    <property type="protein sequence ID" value="VFK04513.1"/>
    <property type="molecule type" value="Genomic_DNA"/>
</dbReference>
<dbReference type="EMBL" id="CAADFJ010000547">
    <property type="protein sequence ID" value="VFK08791.1"/>
    <property type="molecule type" value="Genomic_DNA"/>
</dbReference>
<dbReference type="EMBL" id="CAADFG010000780">
    <property type="protein sequence ID" value="VFK07843.1"/>
    <property type="molecule type" value="Genomic_DNA"/>
</dbReference>
<evidence type="ECO:0000313" key="5">
    <source>
        <dbReference type="EMBL" id="VFK00003.1"/>
    </source>
</evidence>
<dbReference type="EMBL" id="CAADFG010000759">
    <property type="protein sequence ID" value="VFK07659.1"/>
    <property type="molecule type" value="Genomic_DNA"/>
</dbReference>
<dbReference type="EMBL" id="CAADFJ010000961">
    <property type="protein sequence ID" value="VFK12365.1"/>
    <property type="molecule type" value="Genomic_DNA"/>
</dbReference>
<protein>
    <submittedName>
        <fullName evidence="8">Uncharacterized protein</fullName>
    </submittedName>
</protein>
<evidence type="ECO:0000313" key="36">
    <source>
        <dbReference type="EMBL" id="VFK11341.1"/>
    </source>
</evidence>
<dbReference type="EMBL" id="CAADFJ010000800">
    <property type="protein sequence ID" value="VFK11353.1"/>
    <property type="molecule type" value="Genomic_DNA"/>
</dbReference>
<evidence type="ECO:0000313" key="30">
    <source>
        <dbReference type="EMBL" id="VFK08791.1"/>
    </source>
</evidence>
<dbReference type="EMBL" id="CAADFJ010000789">
    <property type="protein sequence ID" value="VFK11260.1"/>
    <property type="molecule type" value="Genomic_DNA"/>
</dbReference>
<evidence type="ECO:0000313" key="2">
    <source>
        <dbReference type="EMBL" id="VFJ94087.1"/>
    </source>
</evidence>
<dbReference type="EMBL" id="CAADFG010000555">
    <property type="protein sequence ID" value="VFK05462.1"/>
    <property type="molecule type" value="Genomic_DNA"/>
</dbReference>
<dbReference type="EMBL" id="CAADFG010000772">
    <property type="protein sequence ID" value="VFK07763.1"/>
    <property type="molecule type" value="Genomic_DNA"/>
</dbReference>
<evidence type="ECO:0000313" key="14">
    <source>
        <dbReference type="EMBL" id="VFK05164.1"/>
    </source>
</evidence>
<dbReference type="EMBL" id="CAADFG010000490">
    <property type="protein sequence ID" value="VFK05005.1"/>
    <property type="molecule type" value="Genomic_DNA"/>
</dbReference>
<evidence type="ECO:0000313" key="24">
    <source>
        <dbReference type="EMBL" id="VFK07763.1"/>
    </source>
</evidence>
<proteinExistence type="predicted"/>
<dbReference type="EMBL" id="CAADFJ010000241">
    <property type="protein sequence ID" value="VFK05147.1"/>
    <property type="molecule type" value="Genomic_DNA"/>
</dbReference>
<dbReference type="EMBL" id="CAADFJ010000396">
    <property type="protein sequence ID" value="VFK07080.1"/>
    <property type="molecule type" value="Genomic_DNA"/>
</dbReference>
<evidence type="ECO:0000313" key="20">
    <source>
        <dbReference type="EMBL" id="VFK07571.1"/>
    </source>
</evidence>
<dbReference type="EMBL" id="CAADFG010000764">
    <property type="protein sequence ID" value="VFK07697.1"/>
    <property type="molecule type" value="Genomic_DNA"/>
</dbReference>
<dbReference type="EMBL" id="CAADFJ010000406">
    <property type="protein sequence ID" value="VFK07280.1"/>
    <property type="molecule type" value="Genomic_DNA"/>
</dbReference>
<dbReference type="EMBL" id="CAADFJ010000846">
    <property type="protein sequence ID" value="VFK11619.1"/>
    <property type="molecule type" value="Genomic_DNA"/>
</dbReference>
<dbReference type="EMBL" id="CAADFJ010000798">
    <property type="protein sequence ID" value="VFK11341.1"/>
    <property type="molecule type" value="Genomic_DNA"/>
</dbReference>
<gene>
    <name evidence="1" type="ORF">BECKH772A_GA0070896_100641</name>
    <name evidence="2" type="ORF">BECKH772A_GA0070896_100661</name>
    <name evidence="3" type="ORF">BECKH772A_GA0070896_100871</name>
    <name evidence="4" type="ORF">BECKH772A_GA0070896_101331</name>
    <name evidence="5" type="ORF">BECKH772A_GA0070896_101787</name>
    <name evidence="7" type="ORF">BECKH772A_GA0070896_102384</name>
    <name evidence="9" type="ORF">BECKH772A_GA0070896_104023</name>
    <name evidence="10" type="ORF">BECKH772A_GA0070896_104241</name>
    <name evidence="11" type="ORF">BECKH772A_GA0070896_104411</name>
    <name evidence="12" type="ORF">BECKH772A_GA0070896_104902</name>
    <name evidence="14" type="ORF">BECKH772A_GA0070896_105122</name>
    <name evidence="15" type="ORF">BECKH772A_GA0070896_105181</name>
    <name evidence="16" type="ORF">BECKH772A_GA0070896_105551</name>
    <name evidence="17" type="ORF">BECKH772A_GA0070896_105991</name>
    <name evidence="21" type="ORF">BECKH772A_GA0070896_107511</name>
    <name evidence="22" type="ORF">BECKH772A_GA0070896_107591</name>
    <name evidence="23" type="ORF">BECKH772A_GA0070896_107641</name>
    <name evidence="24" type="ORF">BECKH772A_GA0070896_107721</name>
    <name evidence="25" type="ORF">BECKH772A_GA0070896_107741</name>
    <name evidence="26" type="ORF">BECKH772A_GA0070896_107801</name>
    <name evidence="27" type="ORF">BECKH772A_GA0070896_107821</name>
    <name evidence="29" type="ORF">BECKH772A_GA0070896_108811</name>
    <name evidence="6" type="ORF">BECKH772C_GA0070978_100681</name>
    <name evidence="8" type="ORF">BECKH772C_GA0070978_101301</name>
    <name evidence="13" type="ORF">BECKH772C_GA0070978_102411</name>
    <name evidence="18" type="ORF">BECKH772C_GA0070978_103961</name>
    <name evidence="19" type="ORF">BECKH772C_GA0070978_104063</name>
    <name evidence="20" type="ORF">BECKH772C_GA0070978_104331</name>
    <name evidence="28" type="ORF">BECKH772C_GA0070978_105183</name>
    <name evidence="30" type="ORF">BECKH772C_GA0070978_105471</name>
    <name evidence="31" type="ORF">BECKH772C_GA0070978_105541</name>
    <name evidence="32" type="ORF">BECKH772C_GA0070978_105621</name>
    <name evidence="33" type="ORF">BECKH772C_GA0070978_105961</name>
    <name evidence="34" type="ORF">BECKH772C_GA0070978_107721</name>
    <name evidence="35" type="ORF">BECKH772C_GA0070978_107891</name>
    <name evidence="36" type="ORF">BECKH772C_GA0070978_107981</name>
    <name evidence="37" type="ORF">BECKH772C_GA0070978_108001</name>
    <name evidence="38" type="ORF">BECKH772C_GA0070978_108081</name>
    <name evidence="39" type="ORF">BECKH772C_GA0070978_108461</name>
    <name evidence="40" type="ORF">BECKH772C_GA0070978_109611</name>
</gene>
<evidence type="ECO:0000313" key="32">
    <source>
        <dbReference type="EMBL" id="VFK08931.1"/>
    </source>
</evidence>
<dbReference type="EMBL" id="CAADFJ010000554">
    <property type="protein sequence ID" value="VFK08864.1"/>
    <property type="molecule type" value="Genomic_DNA"/>
</dbReference>
<evidence type="ECO:0000313" key="4">
    <source>
        <dbReference type="EMBL" id="VFJ98134.1"/>
    </source>
</evidence>
<evidence type="ECO:0000313" key="18">
    <source>
        <dbReference type="EMBL" id="VFK07080.1"/>
    </source>
</evidence>
<evidence type="ECO:0000313" key="3">
    <source>
        <dbReference type="EMBL" id="VFJ95404.1"/>
    </source>
</evidence>
<evidence type="ECO:0000313" key="27">
    <source>
        <dbReference type="EMBL" id="VFK07857.1"/>
    </source>
</evidence>
<dbReference type="EMBL" id="CAADFG010000518">
    <property type="protein sequence ID" value="VFK05215.1"/>
    <property type="molecule type" value="Genomic_DNA"/>
</dbReference>
<evidence type="ECO:0000313" key="10">
    <source>
        <dbReference type="EMBL" id="VFK04513.1"/>
    </source>
</evidence>
<sequence length="51" mass="6076">MKRLSKLVLPVKRWSRSESDLFVKGYKQRLIGGHVAGIVREYLMEMVRLDW</sequence>
<evidence type="ECO:0000313" key="34">
    <source>
        <dbReference type="EMBL" id="VFK11122.1"/>
    </source>
</evidence>
<evidence type="ECO:0000313" key="15">
    <source>
        <dbReference type="EMBL" id="VFK05215.1"/>
    </source>
</evidence>
<dbReference type="EMBL" id="CAADFG010000064">
    <property type="protein sequence ID" value="VFJ93936.1"/>
    <property type="molecule type" value="Genomic_DNA"/>
</dbReference>
<dbReference type="EMBL" id="CAADFG010000066">
    <property type="protein sequence ID" value="VFJ94087.1"/>
    <property type="molecule type" value="Genomic_DNA"/>
</dbReference>
<organism evidence="8">
    <name type="scientific">Candidatus Kentrum eta</name>
    <dbReference type="NCBI Taxonomy" id="2126337"/>
    <lineage>
        <taxon>Bacteria</taxon>
        <taxon>Pseudomonadati</taxon>
        <taxon>Pseudomonadota</taxon>
        <taxon>Gammaproteobacteria</taxon>
        <taxon>Candidatus Kentrum</taxon>
    </lineage>
</organism>
<evidence type="ECO:0000313" key="19">
    <source>
        <dbReference type="EMBL" id="VFK07280.1"/>
    </source>
</evidence>
<evidence type="ECO:0000313" key="40">
    <source>
        <dbReference type="EMBL" id="VFK12365.1"/>
    </source>
</evidence>
<evidence type="ECO:0000313" key="28">
    <source>
        <dbReference type="EMBL" id="VFK08483.1"/>
    </source>
</evidence>
<evidence type="ECO:0000313" key="26">
    <source>
        <dbReference type="EMBL" id="VFK07843.1"/>
    </source>
</evidence>
<evidence type="ECO:0000313" key="25">
    <source>
        <dbReference type="EMBL" id="VFK07782.1"/>
    </source>
</evidence>
<dbReference type="EMBL" id="CAADFG010000751">
    <property type="protein sequence ID" value="VFK07587.1"/>
    <property type="molecule type" value="Genomic_DNA"/>
</dbReference>
<dbReference type="EMBL" id="CAADFG010000774">
    <property type="protein sequence ID" value="VFK07782.1"/>
    <property type="molecule type" value="Genomic_DNA"/>
</dbReference>
<dbReference type="EMBL" id="CAADFJ010000433">
    <property type="protein sequence ID" value="VFK07571.1"/>
    <property type="molecule type" value="Genomic_DNA"/>
</dbReference>
<evidence type="ECO:0000313" key="1">
    <source>
        <dbReference type="EMBL" id="VFJ93936.1"/>
    </source>
</evidence>
<accession>A0A450VFE8</accession>
<dbReference type="EMBL" id="CAADFJ010000772">
    <property type="protein sequence ID" value="VFK11122.1"/>
    <property type="molecule type" value="Genomic_DNA"/>
</dbReference>
<dbReference type="EMBL" id="CAADFG010000599">
    <property type="protein sequence ID" value="VFK05916.1"/>
    <property type="molecule type" value="Genomic_DNA"/>
</dbReference>
<evidence type="ECO:0000313" key="16">
    <source>
        <dbReference type="EMBL" id="VFK05462.1"/>
    </source>
</evidence>
<evidence type="ECO:0000313" key="8">
    <source>
        <dbReference type="EMBL" id="VFK03451.1"/>
    </source>
</evidence>
<evidence type="ECO:0000313" key="33">
    <source>
        <dbReference type="EMBL" id="VFK09319.1"/>
    </source>
</evidence>